<dbReference type="PRINTS" id="PR00413">
    <property type="entry name" value="HADHALOGNASE"/>
</dbReference>
<dbReference type="PANTHER" id="PTHR43434">
    <property type="entry name" value="PHOSPHOGLYCOLATE PHOSPHATASE"/>
    <property type="match status" value="1"/>
</dbReference>
<dbReference type="PANTHER" id="PTHR43434:SF20">
    <property type="entry name" value="5'-NUCLEOTIDASE"/>
    <property type="match status" value="1"/>
</dbReference>
<proteinExistence type="predicted"/>
<dbReference type="SUPFAM" id="SSF56784">
    <property type="entry name" value="HAD-like"/>
    <property type="match status" value="1"/>
</dbReference>
<dbReference type="Gene3D" id="3.40.50.1000">
    <property type="entry name" value="HAD superfamily/HAD-like"/>
    <property type="match status" value="1"/>
</dbReference>
<dbReference type="GO" id="GO:0005829">
    <property type="term" value="C:cytosol"/>
    <property type="evidence" value="ECO:0007669"/>
    <property type="project" value="TreeGrafter"/>
</dbReference>
<keyword evidence="2" id="KW-1185">Reference proteome</keyword>
<dbReference type="FunFam" id="3.40.50.1000:FF:000022">
    <property type="entry name" value="Phosphoglycolate phosphatase"/>
    <property type="match status" value="1"/>
</dbReference>
<dbReference type="GO" id="GO:0004713">
    <property type="term" value="F:protein tyrosine kinase activity"/>
    <property type="evidence" value="ECO:0007669"/>
    <property type="project" value="TreeGrafter"/>
</dbReference>
<reference evidence="2" key="1">
    <citation type="submission" date="2017-02" db="EMBL/GenBank/DDBJ databases">
        <authorList>
            <person name="Varghese N."/>
            <person name="Submissions S."/>
        </authorList>
    </citation>
    <scope>NUCLEOTIDE SEQUENCE [LARGE SCALE GENOMIC DNA]</scope>
    <source>
        <strain evidence="2">DSM 16521</strain>
    </source>
</reference>
<evidence type="ECO:0000313" key="2">
    <source>
        <dbReference type="Proteomes" id="UP000189933"/>
    </source>
</evidence>
<gene>
    <name evidence="1" type="ORF">SAMN02745885_01043</name>
</gene>
<dbReference type="EMBL" id="FUXM01000008">
    <property type="protein sequence ID" value="SJZ83167.1"/>
    <property type="molecule type" value="Genomic_DNA"/>
</dbReference>
<dbReference type="InterPro" id="IPR050155">
    <property type="entry name" value="HAD-like_hydrolase_sf"/>
</dbReference>
<sequence length="212" mass="23523">MKLVLFDLDGTLTESHPGIINSVQYALAKLGIEEKEPERLVAFVGPPLRQSFQKFYGLSEAEVDQAVTFYREYFRERGMYENRVYAGVPELLAGLTRSGRRLAVATSKPTLFAEKILAHFQLDQYFAAIVGSHLDGSRVNKGEVIRDALGLFAVERDQVLMVGDREHDVIGARENGIKVIAVTYGYGSVAELTAARPDFLAASVTELRQLLL</sequence>
<dbReference type="CDD" id="cd04302">
    <property type="entry name" value="HAD_5NT"/>
    <property type="match status" value="1"/>
</dbReference>
<dbReference type="OrthoDB" id="9792518at2"/>
<dbReference type="SFLD" id="SFLDS00003">
    <property type="entry name" value="Haloacid_Dehalogenase"/>
    <property type="match status" value="1"/>
</dbReference>
<dbReference type="InterPro" id="IPR023214">
    <property type="entry name" value="HAD_sf"/>
</dbReference>
<dbReference type="Gene3D" id="1.10.150.240">
    <property type="entry name" value="Putative phosphatase, domain 2"/>
    <property type="match status" value="1"/>
</dbReference>
<name>A0A1T4NVK3_9FIRM</name>
<dbReference type="InterPro" id="IPR006439">
    <property type="entry name" value="HAD-SF_hydro_IA"/>
</dbReference>
<dbReference type="AlphaFoldDB" id="A0A1T4NVK3"/>
<dbReference type="InterPro" id="IPR036412">
    <property type="entry name" value="HAD-like_sf"/>
</dbReference>
<dbReference type="InterPro" id="IPR023198">
    <property type="entry name" value="PGP-like_dom2"/>
</dbReference>
<accession>A0A1T4NVK3</accession>
<dbReference type="InterPro" id="IPR041492">
    <property type="entry name" value="HAD_2"/>
</dbReference>
<dbReference type="Proteomes" id="UP000189933">
    <property type="component" value="Unassembled WGS sequence"/>
</dbReference>
<evidence type="ECO:0000313" key="1">
    <source>
        <dbReference type="EMBL" id="SJZ83167.1"/>
    </source>
</evidence>
<organism evidence="1 2">
    <name type="scientific">Carboxydocella sporoproducens DSM 16521</name>
    <dbReference type="NCBI Taxonomy" id="1121270"/>
    <lineage>
        <taxon>Bacteria</taxon>
        <taxon>Bacillati</taxon>
        <taxon>Bacillota</taxon>
        <taxon>Clostridia</taxon>
        <taxon>Eubacteriales</taxon>
        <taxon>Clostridiales Family XVI. Incertae Sedis</taxon>
        <taxon>Carboxydocella</taxon>
    </lineage>
</organism>
<dbReference type="SFLD" id="SFLDG01129">
    <property type="entry name" value="C1.5:_HAD__Beta-PGM__Phosphata"/>
    <property type="match status" value="1"/>
</dbReference>
<dbReference type="RefSeq" id="WP_159071836.1">
    <property type="nucleotide sequence ID" value="NZ_FUXM01000008.1"/>
</dbReference>
<dbReference type="Pfam" id="PF13419">
    <property type="entry name" value="HAD_2"/>
    <property type="match status" value="1"/>
</dbReference>
<protein>
    <submittedName>
        <fullName evidence="1">Phosphoglycolate phosphatase</fullName>
    </submittedName>
</protein>